<feature type="transmembrane region" description="Helical" evidence="16">
    <location>
        <begin position="22"/>
        <end position="41"/>
    </location>
</feature>
<feature type="transmembrane region" description="Helical" evidence="16">
    <location>
        <begin position="62"/>
        <end position="80"/>
    </location>
</feature>
<keyword evidence="17" id="KW-0131">Cell cycle</keyword>
<sequence>MMAFSRADTSVLGRWWWTVDRWTLGALLILIGFGYVMMLAASPAVAERIGASSRHMFFIKQVAYLAMAALLMVSVSLLSVRGVRRLALVGFAIALALTAATLVVGVEIKGARRWLPIPALSLQPSEFLKPFFAVVAAWLIAEGKAPGSKVWGASIALVLYLVVAGILKGQPDIGMLIVISAVFFAQFFVAGMNLFLVGAVGGIGVAGAVAAYFMFPHVQSRVQRFLDPSSGDSYQVSVALEAFANGGLLGRGPGEGRVKNVLPDAHADFVFAVAAEEYGMVLCLVIIALFAYVVVRGLMRLLGESDLFVMLAGTGLLTQFGLQAFVNMGSTLHLIPTKGMTLPFVSYGGSSVLAIAMGMGMLLALTRRRTGTRAGEDADPAAPAVPAGGIR</sequence>
<evidence type="ECO:0000256" key="8">
    <source>
        <dbReference type="ARBA" id="ARBA00023136"/>
    </source>
</evidence>
<feature type="transmembrane region" description="Helical" evidence="16">
    <location>
        <begin position="86"/>
        <end position="106"/>
    </location>
</feature>
<dbReference type="EMBL" id="JAAEDK010000048">
    <property type="protein sequence ID" value="MBR0661271.1"/>
    <property type="molecule type" value="Genomic_DNA"/>
</dbReference>
<dbReference type="GO" id="GO:0051301">
    <property type="term" value="P:cell division"/>
    <property type="evidence" value="ECO:0007669"/>
    <property type="project" value="UniProtKB-KW"/>
</dbReference>
<dbReference type="AlphaFoldDB" id="A0A9X9WLR1"/>
<evidence type="ECO:0000256" key="3">
    <source>
        <dbReference type="ARBA" id="ARBA00022679"/>
    </source>
</evidence>
<evidence type="ECO:0000313" key="19">
    <source>
        <dbReference type="Proteomes" id="UP000746741"/>
    </source>
</evidence>
<gene>
    <name evidence="18" type="ORF">GWK15_06230</name>
    <name evidence="17" type="ORF">GXW75_18595</name>
</gene>
<dbReference type="EMBL" id="JAAVUP010000001">
    <property type="protein sequence ID" value="NKE16531.1"/>
    <property type="molecule type" value="Genomic_DNA"/>
</dbReference>
<evidence type="ECO:0000313" key="17">
    <source>
        <dbReference type="EMBL" id="MBR0661271.1"/>
    </source>
</evidence>
<keyword evidence="3" id="KW-0808">Transferase</keyword>
<evidence type="ECO:0000256" key="11">
    <source>
        <dbReference type="ARBA" id="ARBA00038053"/>
    </source>
</evidence>
<evidence type="ECO:0000256" key="14">
    <source>
        <dbReference type="ARBA" id="ARBA00044770"/>
    </source>
</evidence>
<dbReference type="InterPro" id="IPR001182">
    <property type="entry name" value="FtsW/RodA"/>
</dbReference>
<comment type="catalytic activity">
    <reaction evidence="15">
        <text>[GlcNAc-(1-&gt;4)-Mur2Ac(oyl-L-Ala-gamma-D-Glu-L-Lys-D-Ala-D-Ala)](n)-di-trans,octa-cis-undecaprenyl diphosphate + beta-D-GlcNAc-(1-&gt;4)-Mur2Ac(oyl-L-Ala-gamma-D-Glu-L-Lys-D-Ala-D-Ala)-di-trans,octa-cis-undecaprenyl diphosphate = [GlcNAc-(1-&gt;4)-Mur2Ac(oyl-L-Ala-gamma-D-Glu-L-Lys-D-Ala-D-Ala)](n+1)-di-trans,octa-cis-undecaprenyl diphosphate + di-trans,octa-cis-undecaprenyl diphosphate + H(+)</text>
        <dbReference type="Rhea" id="RHEA:23708"/>
        <dbReference type="Rhea" id="RHEA-COMP:9602"/>
        <dbReference type="Rhea" id="RHEA-COMP:9603"/>
        <dbReference type="ChEBI" id="CHEBI:15378"/>
        <dbReference type="ChEBI" id="CHEBI:58405"/>
        <dbReference type="ChEBI" id="CHEBI:60033"/>
        <dbReference type="ChEBI" id="CHEBI:78435"/>
        <dbReference type="EC" id="2.4.99.28"/>
    </reaction>
</comment>
<dbReference type="GO" id="GO:0005886">
    <property type="term" value="C:plasma membrane"/>
    <property type="evidence" value="ECO:0007669"/>
    <property type="project" value="TreeGrafter"/>
</dbReference>
<evidence type="ECO:0000313" key="18">
    <source>
        <dbReference type="EMBL" id="NKE16531.1"/>
    </source>
</evidence>
<evidence type="ECO:0000256" key="10">
    <source>
        <dbReference type="ARBA" id="ARBA00033270"/>
    </source>
</evidence>
<evidence type="ECO:0000313" key="20">
    <source>
        <dbReference type="Proteomes" id="UP001138708"/>
    </source>
</evidence>
<feature type="transmembrane region" description="Helical" evidence="16">
    <location>
        <begin position="150"/>
        <end position="167"/>
    </location>
</feature>
<feature type="transmembrane region" description="Helical" evidence="16">
    <location>
        <begin position="194"/>
        <end position="215"/>
    </location>
</feature>
<reference evidence="18 19" key="2">
    <citation type="submission" date="2020-02" db="EMBL/GenBank/DDBJ databases">
        <authorList>
            <person name="Sun Q."/>
            <person name="Inoue M."/>
        </authorList>
    </citation>
    <scope>NUCLEOTIDE SEQUENCE [LARGE SCALE GENOMIC DNA]</scope>
    <source>
        <strain evidence="18 19">KCTC 22478</strain>
    </source>
</reference>
<dbReference type="Proteomes" id="UP000746741">
    <property type="component" value="Unassembled WGS sequence"/>
</dbReference>
<keyword evidence="2" id="KW-0328">Glycosyltransferase</keyword>
<proteinExistence type="inferred from homology"/>
<organism evidence="17 20">
    <name type="scientific">Neoroseomonas oryzicola</name>
    <dbReference type="NCBI Taxonomy" id="535904"/>
    <lineage>
        <taxon>Bacteria</taxon>
        <taxon>Pseudomonadati</taxon>
        <taxon>Pseudomonadota</taxon>
        <taxon>Alphaproteobacteria</taxon>
        <taxon>Acetobacterales</taxon>
        <taxon>Acetobacteraceae</taxon>
        <taxon>Neoroseomonas</taxon>
    </lineage>
</organism>
<feature type="transmembrane region" description="Helical" evidence="16">
    <location>
        <begin position="278"/>
        <end position="295"/>
    </location>
</feature>
<comment type="caution">
    <text evidence="17">The sequence shown here is derived from an EMBL/GenBank/DDBJ whole genome shotgun (WGS) entry which is preliminary data.</text>
</comment>
<keyword evidence="7 16" id="KW-1133">Transmembrane helix</keyword>
<evidence type="ECO:0000256" key="7">
    <source>
        <dbReference type="ARBA" id="ARBA00022989"/>
    </source>
</evidence>
<dbReference type="GO" id="GO:0009252">
    <property type="term" value="P:peptidoglycan biosynthetic process"/>
    <property type="evidence" value="ECO:0007669"/>
    <property type="project" value="UniProtKB-KW"/>
</dbReference>
<evidence type="ECO:0000256" key="2">
    <source>
        <dbReference type="ARBA" id="ARBA00022676"/>
    </source>
</evidence>
<dbReference type="GO" id="GO:0008360">
    <property type="term" value="P:regulation of cell shape"/>
    <property type="evidence" value="ECO:0007669"/>
    <property type="project" value="UniProtKB-KW"/>
</dbReference>
<feature type="transmembrane region" description="Helical" evidence="16">
    <location>
        <begin position="346"/>
        <end position="365"/>
    </location>
</feature>
<dbReference type="Proteomes" id="UP001138708">
    <property type="component" value="Unassembled WGS sequence"/>
</dbReference>
<dbReference type="GO" id="GO:0008955">
    <property type="term" value="F:peptidoglycan glycosyltransferase activity"/>
    <property type="evidence" value="ECO:0007669"/>
    <property type="project" value="UniProtKB-EC"/>
</dbReference>
<evidence type="ECO:0000256" key="6">
    <source>
        <dbReference type="ARBA" id="ARBA00022984"/>
    </source>
</evidence>
<keyword evidence="6" id="KW-0573">Peptidoglycan synthesis</keyword>
<evidence type="ECO:0000256" key="12">
    <source>
        <dbReference type="ARBA" id="ARBA00041185"/>
    </source>
</evidence>
<keyword evidence="4 16" id="KW-0812">Transmembrane</keyword>
<dbReference type="GO" id="GO:0032153">
    <property type="term" value="C:cell division site"/>
    <property type="evidence" value="ECO:0007669"/>
    <property type="project" value="TreeGrafter"/>
</dbReference>
<keyword evidence="8 16" id="KW-0472">Membrane</keyword>
<dbReference type="Pfam" id="PF01098">
    <property type="entry name" value="FTSW_RODA_SPOVE"/>
    <property type="match status" value="1"/>
</dbReference>
<comment type="subcellular location">
    <subcellularLocation>
        <location evidence="1">Membrane</location>
        <topology evidence="1">Multi-pass membrane protein</topology>
    </subcellularLocation>
</comment>
<reference evidence="17" key="3">
    <citation type="journal article" date="2021" name="Syst. Appl. Microbiol.">
        <title>Roseomonas hellenica sp. nov., isolated from roots of wild-growing Alkanna tinctoria.</title>
        <authorList>
            <person name="Rat A."/>
            <person name="Naranjo H.D."/>
            <person name="Lebbe L."/>
            <person name="Cnockaert M."/>
            <person name="Krigas N."/>
            <person name="Grigoriadou K."/>
            <person name="Maloupa E."/>
            <person name="Willems A."/>
        </authorList>
    </citation>
    <scope>NUCLEOTIDE SEQUENCE</scope>
    <source>
        <strain evidence="17">LMG 31161</strain>
    </source>
</reference>
<dbReference type="GO" id="GO:0015648">
    <property type="term" value="F:lipid-linked peptidoglycan transporter activity"/>
    <property type="evidence" value="ECO:0007669"/>
    <property type="project" value="TreeGrafter"/>
</dbReference>
<feature type="transmembrane region" description="Helical" evidence="16">
    <location>
        <begin position="173"/>
        <end position="189"/>
    </location>
</feature>
<comment type="similarity">
    <text evidence="11">Belongs to the SEDS family. FtsW subfamily.</text>
</comment>
<evidence type="ECO:0000256" key="16">
    <source>
        <dbReference type="SAM" id="Phobius"/>
    </source>
</evidence>
<evidence type="ECO:0000256" key="13">
    <source>
        <dbReference type="ARBA" id="ARBA00041418"/>
    </source>
</evidence>
<evidence type="ECO:0000256" key="4">
    <source>
        <dbReference type="ARBA" id="ARBA00022692"/>
    </source>
</evidence>
<evidence type="ECO:0000256" key="5">
    <source>
        <dbReference type="ARBA" id="ARBA00022960"/>
    </source>
</evidence>
<evidence type="ECO:0000256" key="1">
    <source>
        <dbReference type="ARBA" id="ARBA00004141"/>
    </source>
</evidence>
<protein>
    <recommendedName>
        <fullName evidence="12">Probable peptidoglycan glycosyltransferase FtsW</fullName>
        <ecNumber evidence="14">2.4.99.28</ecNumber>
    </recommendedName>
    <alternativeName>
        <fullName evidence="13">Cell division protein FtsW</fullName>
    </alternativeName>
    <alternativeName>
        <fullName evidence="10">Cell wall polymerase</fullName>
    </alternativeName>
    <alternativeName>
        <fullName evidence="9">Peptidoglycan polymerase</fullName>
    </alternativeName>
</protein>
<keyword evidence="19" id="KW-1185">Reference proteome</keyword>
<evidence type="ECO:0000256" key="15">
    <source>
        <dbReference type="ARBA" id="ARBA00049902"/>
    </source>
</evidence>
<dbReference type="EC" id="2.4.99.28" evidence="14"/>
<name>A0A9X9WLR1_9PROT</name>
<dbReference type="PANTHER" id="PTHR30474:SF2">
    <property type="entry name" value="PEPTIDOGLYCAN GLYCOSYLTRANSFERASE FTSW-RELATED"/>
    <property type="match status" value="1"/>
</dbReference>
<feature type="transmembrane region" description="Helical" evidence="16">
    <location>
        <begin position="307"/>
        <end position="326"/>
    </location>
</feature>
<reference evidence="17" key="1">
    <citation type="submission" date="2020-01" db="EMBL/GenBank/DDBJ databases">
        <authorList>
            <person name="Rat A."/>
        </authorList>
    </citation>
    <scope>NUCLEOTIDE SEQUENCE</scope>
    <source>
        <strain evidence="17">LMG 31161</strain>
    </source>
</reference>
<keyword evidence="17" id="KW-0132">Cell division</keyword>
<evidence type="ECO:0000256" key="9">
    <source>
        <dbReference type="ARBA" id="ARBA00032370"/>
    </source>
</evidence>
<dbReference type="PANTHER" id="PTHR30474">
    <property type="entry name" value="CELL CYCLE PROTEIN"/>
    <property type="match status" value="1"/>
</dbReference>
<keyword evidence="5" id="KW-0133">Cell shape</keyword>
<accession>A0A9X9WLR1</accession>